<evidence type="ECO:0000256" key="5">
    <source>
        <dbReference type="SAM" id="MobiDB-lite"/>
    </source>
</evidence>
<keyword evidence="4" id="KW-0539">Nucleus</keyword>
<feature type="region of interest" description="Disordered" evidence="5">
    <location>
        <begin position="1"/>
        <end position="43"/>
    </location>
</feature>
<keyword evidence="3" id="KW-0804">Transcription</keyword>
<dbReference type="PANTHER" id="PTHR48460:SF1">
    <property type="entry name" value="RWP-RK DOMAIN-CONTAINING PROTEIN"/>
    <property type="match status" value="1"/>
</dbReference>
<gene>
    <name evidence="7" type="ORF">M5K25_024700</name>
</gene>
<feature type="compositionally biased region" description="Polar residues" evidence="5">
    <location>
        <begin position="1"/>
        <end position="16"/>
    </location>
</feature>
<name>A0ABD0U2P6_DENTH</name>
<sequence length="332" mass="36904">MYSTSGAEPSSHQTRLPENPESGGRAVSLPGANRPSLRPPPTRCGKLTINDITKFFSLPIAEAASILGVSDSVLKRICRENGIVRWPYRKFLAGKNVEIINKDATREKTKDVHELSKLAKDKVHVSTLLTSTTATSLAETFSSDIYNKAPGLVQDNKKLQQGVHMSGQVFHKQGNKFVQYGWSGIPQPLQPKNISTYMDEFEFGFPSNGLSSVSTKWWIDSSGEDSRMLQGQSMDNNLDKEETSLASNETNYNYMMDEETDSSLEESAILNEPSASLCFLRKRSAEYGQEALEDTISKHWDSSRLTKMQRLLLSQVFNAPLPGQSKDTLSNL</sequence>
<comment type="caution">
    <text evidence="7">The sequence shown here is derived from an EMBL/GenBank/DDBJ whole genome shotgun (WGS) entry which is preliminary data.</text>
</comment>
<evidence type="ECO:0000259" key="6">
    <source>
        <dbReference type="PROSITE" id="PS51519"/>
    </source>
</evidence>
<dbReference type="EMBL" id="JANQDX010000018">
    <property type="protein sequence ID" value="KAL0906225.1"/>
    <property type="molecule type" value="Genomic_DNA"/>
</dbReference>
<keyword evidence="2" id="KW-0238">DNA-binding</keyword>
<keyword evidence="8" id="KW-1185">Reference proteome</keyword>
<dbReference type="GO" id="GO:0003677">
    <property type="term" value="F:DNA binding"/>
    <property type="evidence" value="ECO:0007669"/>
    <property type="project" value="UniProtKB-KW"/>
</dbReference>
<organism evidence="7 8">
    <name type="scientific">Dendrobium thyrsiflorum</name>
    <name type="common">Pinecone-like raceme dendrobium</name>
    <name type="synonym">Orchid</name>
    <dbReference type="NCBI Taxonomy" id="117978"/>
    <lineage>
        <taxon>Eukaryota</taxon>
        <taxon>Viridiplantae</taxon>
        <taxon>Streptophyta</taxon>
        <taxon>Embryophyta</taxon>
        <taxon>Tracheophyta</taxon>
        <taxon>Spermatophyta</taxon>
        <taxon>Magnoliopsida</taxon>
        <taxon>Liliopsida</taxon>
        <taxon>Asparagales</taxon>
        <taxon>Orchidaceae</taxon>
        <taxon>Epidendroideae</taxon>
        <taxon>Malaxideae</taxon>
        <taxon>Dendrobiinae</taxon>
        <taxon>Dendrobium</taxon>
    </lineage>
</organism>
<protein>
    <recommendedName>
        <fullName evidence="6">RWP-RK domain-containing protein</fullName>
    </recommendedName>
</protein>
<evidence type="ECO:0000256" key="1">
    <source>
        <dbReference type="ARBA" id="ARBA00023015"/>
    </source>
</evidence>
<evidence type="ECO:0000256" key="2">
    <source>
        <dbReference type="ARBA" id="ARBA00023125"/>
    </source>
</evidence>
<dbReference type="AlphaFoldDB" id="A0ABD0U2P6"/>
<reference evidence="7 8" key="1">
    <citation type="journal article" date="2024" name="Plant Biotechnol. J.">
        <title>Dendrobium thyrsiflorum genome and its molecular insights into genes involved in important horticultural traits.</title>
        <authorList>
            <person name="Chen B."/>
            <person name="Wang J.Y."/>
            <person name="Zheng P.J."/>
            <person name="Li K.L."/>
            <person name="Liang Y.M."/>
            <person name="Chen X.F."/>
            <person name="Zhang C."/>
            <person name="Zhao X."/>
            <person name="He X."/>
            <person name="Zhang G.Q."/>
            <person name="Liu Z.J."/>
            <person name="Xu Q."/>
        </authorList>
    </citation>
    <scope>NUCLEOTIDE SEQUENCE [LARGE SCALE GENOMIC DNA]</scope>
    <source>
        <strain evidence="7">GZMU011</strain>
    </source>
</reference>
<dbReference type="PROSITE" id="PS51519">
    <property type="entry name" value="RWP_RK"/>
    <property type="match status" value="1"/>
</dbReference>
<proteinExistence type="predicted"/>
<accession>A0ABD0U2P6</accession>
<evidence type="ECO:0000256" key="4">
    <source>
        <dbReference type="ARBA" id="ARBA00023242"/>
    </source>
</evidence>
<keyword evidence="1" id="KW-0805">Transcription regulation</keyword>
<dbReference type="Pfam" id="PF02042">
    <property type="entry name" value="RWP-RK"/>
    <property type="match status" value="1"/>
</dbReference>
<evidence type="ECO:0000313" key="8">
    <source>
        <dbReference type="Proteomes" id="UP001552299"/>
    </source>
</evidence>
<evidence type="ECO:0000256" key="3">
    <source>
        <dbReference type="ARBA" id="ARBA00023163"/>
    </source>
</evidence>
<feature type="domain" description="RWP-RK" evidence="6">
    <location>
        <begin position="29"/>
        <end position="115"/>
    </location>
</feature>
<dbReference type="Proteomes" id="UP001552299">
    <property type="component" value="Unassembled WGS sequence"/>
</dbReference>
<dbReference type="InterPro" id="IPR003035">
    <property type="entry name" value="RWP-RK_dom"/>
</dbReference>
<evidence type="ECO:0000313" key="7">
    <source>
        <dbReference type="EMBL" id="KAL0906225.1"/>
    </source>
</evidence>
<dbReference type="PANTHER" id="PTHR48460">
    <property type="entry name" value="RWP-RK DOMAIN-CONTAINING PROTEIN"/>
    <property type="match status" value="1"/>
</dbReference>